<protein>
    <submittedName>
        <fullName evidence="1">Uncharacterized protein</fullName>
    </submittedName>
</protein>
<proteinExistence type="predicted"/>
<dbReference type="EMBL" id="LLXX01000141">
    <property type="protein sequence ID" value="KRR03392.1"/>
    <property type="molecule type" value="Genomic_DNA"/>
</dbReference>
<sequence>MILRLIRAIRFARYLVGVGSGKLSDFPDGSASGQLVEGKQDRATLSKWSNDLRQSFRTITTVAGVSEFDAKLQINQAVPGLNAGHITRHKLLENHLRCQQQSISSALYLLVWEHR</sequence>
<reference evidence="1 2" key="1">
    <citation type="submission" date="2014-03" db="EMBL/GenBank/DDBJ databases">
        <title>Bradyrhizobium valentinum sp. nov., isolated from effective nodules of Lupinus mariae-josephae, a lupine endemic of basic-lime soils in Eastern Spain.</title>
        <authorList>
            <person name="Duran D."/>
            <person name="Rey L."/>
            <person name="Navarro A."/>
            <person name="Busquets A."/>
            <person name="Imperial J."/>
            <person name="Ruiz-Argueso T."/>
        </authorList>
    </citation>
    <scope>NUCLEOTIDE SEQUENCE [LARGE SCALE GENOMIC DNA]</scope>
    <source>
        <strain evidence="1 2">LmjM3</strain>
    </source>
</reference>
<gene>
    <name evidence="1" type="ORF">CP49_10235</name>
</gene>
<dbReference type="AlphaFoldDB" id="A0A0R3LEM2"/>
<dbReference type="Proteomes" id="UP000051913">
    <property type="component" value="Unassembled WGS sequence"/>
</dbReference>
<comment type="caution">
    <text evidence="1">The sequence shown here is derived from an EMBL/GenBank/DDBJ whole genome shotgun (WGS) entry which is preliminary data.</text>
</comment>
<organism evidence="1 2">
    <name type="scientific">Bradyrhizobium valentinum</name>
    <dbReference type="NCBI Taxonomy" id="1518501"/>
    <lineage>
        <taxon>Bacteria</taxon>
        <taxon>Pseudomonadati</taxon>
        <taxon>Pseudomonadota</taxon>
        <taxon>Alphaproteobacteria</taxon>
        <taxon>Hyphomicrobiales</taxon>
        <taxon>Nitrobacteraceae</taxon>
        <taxon>Bradyrhizobium</taxon>
    </lineage>
</organism>
<accession>A0A0R3LEM2</accession>
<evidence type="ECO:0000313" key="2">
    <source>
        <dbReference type="Proteomes" id="UP000051913"/>
    </source>
</evidence>
<name>A0A0R3LEM2_9BRAD</name>
<keyword evidence="2" id="KW-1185">Reference proteome</keyword>
<evidence type="ECO:0000313" key="1">
    <source>
        <dbReference type="EMBL" id="KRR03392.1"/>
    </source>
</evidence>